<proteinExistence type="predicted"/>
<sequence length="294" mass="31995">MSAEKKAVPSLMRVKYETSYGKGHDLLLRTVLIAYKEQRSRVADIVKNGIATQVEEHIGGIGGPDQVRPHFKLSGQQLDLSSATDSFEGVVNRWHIGPKWLPLSICACSKSNGTCRLGGGGLGHCHHHLAGNGCFSFPFRPSLAVESESDDGAPESGRAFTPLVESTDGGLIATPAAIHNYADVGIVRSNGRELAGPHVGPTRSPVRRRLLLLFWRHFRDMTKILSRDTWSQLLPGPLNQEGAMQFAKVLEVDVMIMGKVSSCATVAAALESHRDVFLAFKYLARWDDLAGEQA</sequence>
<dbReference type="Proteomes" id="UP000326939">
    <property type="component" value="Chromosome 2"/>
</dbReference>
<reference evidence="2" key="1">
    <citation type="journal article" date="2019" name="Gigascience">
        <title>De novo genome assembly of the endangered Acer yangbiense, a plant species with extremely small populations endemic to Yunnan Province, China.</title>
        <authorList>
            <person name="Yang J."/>
            <person name="Wariss H.M."/>
            <person name="Tao L."/>
            <person name="Zhang R."/>
            <person name="Yun Q."/>
            <person name="Hollingsworth P."/>
            <person name="Dao Z."/>
            <person name="Luo G."/>
            <person name="Guo H."/>
            <person name="Ma Y."/>
            <person name="Sun W."/>
        </authorList>
    </citation>
    <scope>NUCLEOTIDE SEQUENCE [LARGE SCALE GENOMIC DNA]</scope>
    <source>
        <strain evidence="2">cv. br00</strain>
    </source>
</reference>
<accession>A0A5N5NNP3</accession>
<organism evidence="1 2">
    <name type="scientific">Salix brachista</name>
    <dbReference type="NCBI Taxonomy" id="2182728"/>
    <lineage>
        <taxon>Eukaryota</taxon>
        <taxon>Viridiplantae</taxon>
        <taxon>Streptophyta</taxon>
        <taxon>Embryophyta</taxon>
        <taxon>Tracheophyta</taxon>
        <taxon>Spermatophyta</taxon>
        <taxon>Magnoliopsida</taxon>
        <taxon>eudicotyledons</taxon>
        <taxon>Gunneridae</taxon>
        <taxon>Pentapetalae</taxon>
        <taxon>rosids</taxon>
        <taxon>fabids</taxon>
        <taxon>Malpighiales</taxon>
        <taxon>Salicaceae</taxon>
        <taxon>Saliceae</taxon>
        <taxon>Salix</taxon>
    </lineage>
</organism>
<evidence type="ECO:0000313" key="2">
    <source>
        <dbReference type="Proteomes" id="UP000326939"/>
    </source>
</evidence>
<evidence type="ECO:0000313" key="1">
    <source>
        <dbReference type="EMBL" id="KAB5568657.1"/>
    </source>
</evidence>
<dbReference type="AlphaFoldDB" id="A0A5N5NNP3"/>
<dbReference type="EMBL" id="VDCV01000002">
    <property type="protein sequence ID" value="KAB5568657.1"/>
    <property type="molecule type" value="Genomic_DNA"/>
</dbReference>
<name>A0A5N5NNP3_9ROSI</name>
<gene>
    <name evidence="1" type="ORF">DKX38_002450</name>
</gene>
<keyword evidence="2" id="KW-1185">Reference proteome</keyword>
<protein>
    <submittedName>
        <fullName evidence="1">Uncharacterized protein</fullName>
    </submittedName>
</protein>
<comment type="caution">
    <text evidence="1">The sequence shown here is derived from an EMBL/GenBank/DDBJ whole genome shotgun (WGS) entry which is preliminary data.</text>
</comment>